<evidence type="ECO:0000259" key="12">
    <source>
        <dbReference type="Pfam" id="PF00266"/>
    </source>
</evidence>
<dbReference type="SUPFAM" id="SSF53383">
    <property type="entry name" value="PLP-dependent transferases"/>
    <property type="match status" value="1"/>
</dbReference>
<evidence type="ECO:0000256" key="9">
    <source>
        <dbReference type="ARBA" id="ARBA00023014"/>
    </source>
</evidence>
<evidence type="ECO:0000256" key="10">
    <source>
        <dbReference type="ARBA" id="ARBA00050776"/>
    </source>
</evidence>
<dbReference type="GO" id="GO:0046872">
    <property type="term" value="F:metal ion binding"/>
    <property type="evidence" value="ECO:0007669"/>
    <property type="project" value="UniProtKB-KW"/>
</dbReference>
<comment type="similarity">
    <text evidence="3">Belongs to the class-V pyridoxal-phosphate-dependent aminotransferase family. NifS/IscS subfamily.</text>
</comment>
<dbReference type="AlphaFoldDB" id="A0A5M6CYH2"/>
<evidence type="ECO:0000256" key="2">
    <source>
        <dbReference type="ARBA" id="ARBA00003120"/>
    </source>
</evidence>
<dbReference type="InterPro" id="IPR000192">
    <property type="entry name" value="Aminotrans_V_dom"/>
</dbReference>
<evidence type="ECO:0000256" key="4">
    <source>
        <dbReference type="ARBA" id="ARBA00012239"/>
    </source>
</evidence>
<evidence type="ECO:0000256" key="3">
    <source>
        <dbReference type="ARBA" id="ARBA00006490"/>
    </source>
</evidence>
<evidence type="ECO:0000256" key="6">
    <source>
        <dbReference type="ARBA" id="ARBA00022723"/>
    </source>
</evidence>
<proteinExistence type="inferred from homology"/>
<evidence type="ECO:0000313" key="13">
    <source>
        <dbReference type="EMBL" id="KAA5540251.1"/>
    </source>
</evidence>
<gene>
    <name evidence="13" type="ORF">FYK55_21720</name>
</gene>
<organism evidence="13 14">
    <name type="scientific">Roseiconus nitratireducens</name>
    <dbReference type="NCBI Taxonomy" id="2605748"/>
    <lineage>
        <taxon>Bacteria</taxon>
        <taxon>Pseudomonadati</taxon>
        <taxon>Planctomycetota</taxon>
        <taxon>Planctomycetia</taxon>
        <taxon>Pirellulales</taxon>
        <taxon>Pirellulaceae</taxon>
        <taxon>Roseiconus</taxon>
    </lineage>
</organism>
<dbReference type="Gene3D" id="3.40.640.10">
    <property type="entry name" value="Type I PLP-dependent aspartate aminotransferase-like (Major domain)"/>
    <property type="match status" value="1"/>
</dbReference>
<comment type="catalytic activity">
    <reaction evidence="10">
        <text>(sulfur carrier)-H + L-cysteine = (sulfur carrier)-SH + L-alanine</text>
        <dbReference type="Rhea" id="RHEA:43892"/>
        <dbReference type="Rhea" id="RHEA-COMP:14737"/>
        <dbReference type="Rhea" id="RHEA-COMP:14739"/>
        <dbReference type="ChEBI" id="CHEBI:29917"/>
        <dbReference type="ChEBI" id="CHEBI:35235"/>
        <dbReference type="ChEBI" id="CHEBI:57972"/>
        <dbReference type="ChEBI" id="CHEBI:64428"/>
        <dbReference type="EC" id="2.8.1.7"/>
    </reaction>
</comment>
<keyword evidence="9" id="KW-0411">Iron-sulfur</keyword>
<evidence type="ECO:0000256" key="8">
    <source>
        <dbReference type="ARBA" id="ARBA00023004"/>
    </source>
</evidence>
<dbReference type="PIRSF" id="PIRSF005572">
    <property type="entry name" value="NifS"/>
    <property type="match status" value="1"/>
</dbReference>
<evidence type="ECO:0000313" key="14">
    <source>
        <dbReference type="Proteomes" id="UP000324479"/>
    </source>
</evidence>
<evidence type="ECO:0000256" key="11">
    <source>
        <dbReference type="RuleBase" id="RU004504"/>
    </source>
</evidence>
<dbReference type="FunFam" id="3.40.640.10:FF:000084">
    <property type="entry name" value="IscS-like cysteine desulfurase"/>
    <property type="match status" value="1"/>
</dbReference>
<dbReference type="GO" id="GO:0031071">
    <property type="term" value="F:cysteine desulfurase activity"/>
    <property type="evidence" value="ECO:0007669"/>
    <property type="project" value="UniProtKB-EC"/>
</dbReference>
<dbReference type="InterPro" id="IPR016454">
    <property type="entry name" value="Cysteine_dSase"/>
</dbReference>
<dbReference type="PANTHER" id="PTHR11601:SF34">
    <property type="entry name" value="CYSTEINE DESULFURASE"/>
    <property type="match status" value="1"/>
</dbReference>
<dbReference type="RefSeq" id="WP_150078724.1">
    <property type="nucleotide sequence ID" value="NZ_VWOX01000014.1"/>
</dbReference>
<evidence type="ECO:0000256" key="5">
    <source>
        <dbReference type="ARBA" id="ARBA00022679"/>
    </source>
</evidence>
<dbReference type="InterPro" id="IPR015424">
    <property type="entry name" value="PyrdxlP-dep_Trfase"/>
</dbReference>
<dbReference type="Gene3D" id="3.90.1150.10">
    <property type="entry name" value="Aspartate Aminotransferase, domain 1"/>
    <property type="match status" value="1"/>
</dbReference>
<evidence type="ECO:0000256" key="7">
    <source>
        <dbReference type="ARBA" id="ARBA00022898"/>
    </source>
</evidence>
<dbReference type="PANTHER" id="PTHR11601">
    <property type="entry name" value="CYSTEINE DESULFURYLASE FAMILY MEMBER"/>
    <property type="match status" value="1"/>
</dbReference>
<comment type="cofactor">
    <cofactor evidence="1 11">
        <name>pyridoxal 5'-phosphate</name>
        <dbReference type="ChEBI" id="CHEBI:597326"/>
    </cofactor>
</comment>
<evidence type="ECO:0000256" key="1">
    <source>
        <dbReference type="ARBA" id="ARBA00001933"/>
    </source>
</evidence>
<dbReference type="InterPro" id="IPR020578">
    <property type="entry name" value="Aminotrans_V_PyrdxlP_BS"/>
</dbReference>
<accession>A0A5M6CYH2</accession>
<dbReference type="InterPro" id="IPR015421">
    <property type="entry name" value="PyrdxlP-dep_Trfase_major"/>
</dbReference>
<dbReference type="EC" id="2.8.1.7" evidence="4"/>
<reference evidence="13 14" key="1">
    <citation type="submission" date="2019-08" db="EMBL/GenBank/DDBJ databases">
        <authorList>
            <person name="Dhanesh K."/>
            <person name="Kumar G."/>
            <person name="Sasikala C."/>
            <person name="Venkata Ramana C."/>
        </authorList>
    </citation>
    <scope>NUCLEOTIDE SEQUENCE [LARGE SCALE GENOMIC DNA]</scope>
    <source>
        <strain evidence="13 14">JC645</strain>
    </source>
</reference>
<dbReference type="Gene3D" id="1.10.260.50">
    <property type="match status" value="1"/>
</dbReference>
<sequence>MIYLDNHATTPCDRRVLDRMLPWLTEKFGNPHSTSHEIGREAAQAIDSSLNVMGAILGVAADSILMTSGATESNNLAIDGVCRHPRQKRRNVITTTIEHPAVLDVVDRLEKDGFRVTRVPVHQQGHESAGQVDLAALRDALNEDTALVSVHWANNEIGVIQPLDQIAAMVHEAGALLHSDATQAVGRIPVSLAEVDVDLLSASAHKFYGPKGVGFLTIASGCHPRRVRLKPLIVGGGQQRNLRSGTMAPANVVGCAAAMELACAEIESTAREALSLRDRLWSGLNRSIDELRLNGSSLEPSGRLVGNLNVMLPGIEGEAWMSATPGVAFSSGSACSSVDAKPSHVLTGIGLSESEARRSVRFGVGKFNTRDEIELAIAALVEGFQRVAGSLQ</sequence>
<keyword evidence="6" id="KW-0479">Metal-binding</keyword>
<dbReference type="Proteomes" id="UP000324479">
    <property type="component" value="Unassembled WGS sequence"/>
</dbReference>
<comment type="function">
    <text evidence="2">Catalyzes the removal of elemental sulfur atoms from cysteine to produce alanine. Seems to participate in the biosynthesis of the nitrogenase metalloclusters by providing the inorganic sulfur required for the Fe-S core formation.</text>
</comment>
<keyword evidence="8" id="KW-0408">Iron</keyword>
<protein>
    <recommendedName>
        <fullName evidence="4">cysteine desulfurase</fullName>
        <ecNumber evidence="4">2.8.1.7</ecNumber>
    </recommendedName>
</protein>
<dbReference type="EMBL" id="VWOX01000014">
    <property type="protein sequence ID" value="KAA5540251.1"/>
    <property type="molecule type" value="Genomic_DNA"/>
</dbReference>
<keyword evidence="7" id="KW-0663">Pyridoxal phosphate</keyword>
<dbReference type="GO" id="GO:0051536">
    <property type="term" value="F:iron-sulfur cluster binding"/>
    <property type="evidence" value="ECO:0007669"/>
    <property type="project" value="UniProtKB-KW"/>
</dbReference>
<keyword evidence="14" id="KW-1185">Reference proteome</keyword>
<keyword evidence="5" id="KW-0808">Transferase</keyword>
<name>A0A5M6CYH2_9BACT</name>
<comment type="caution">
    <text evidence="13">The sequence shown here is derived from an EMBL/GenBank/DDBJ whole genome shotgun (WGS) entry which is preliminary data.</text>
</comment>
<dbReference type="PROSITE" id="PS00595">
    <property type="entry name" value="AA_TRANSFER_CLASS_5"/>
    <property type="match status" value="1"/>
</dbReference>
<dbReference type="InterPro" id="IPR015422">
    <property type="entry name" value="PyrdxlP-dep_Trfase_small"/>
</dbReference>
<dbReference type="Pfam" id="PF00266">
    <property type="entry name" value="Aminotran_5"/>
    <property type="match status" value="1"/>
</dbReference>
<feature type="domain" description="Aminotransferase class V" evidence="12">
    <location>
        <begin position="2"/>
        <end position="374"/>
    </location>
</feature>